<reference evidence="2 3" key="1">
    <citation type="submission" date="2019-02" db="EMBL/GenBank/DDBJ databases">
        <title>Genome sequencing of the rare red list fungi Hericium alpestre (H. flagellum).</title>
        <authorList>
            <person name="Buettner E."/>
            <person name="Kellner H."/>
        </authorList>
    </citation>
    <scope>NUCLEOTIDE SEQUENCE [LARGE SCALE GENOMIC DNA]</scope>
    <source>
        <strain evidence="2 3">DSM 108284</strain>
    </source>
</reference>
<comment type="caution">
    <text evidence="2">The sequence shown here is derived from an EMBL/GenBank/DDBJ whole genome shotgun (WGS) entry which is preliminary data.</text>
</comment>
<evidence type="ECO:0000313" key="2">
    <source>
        <dbReference type="EMBL" id="TFY73320.1"/>
    </source>
</evidence>
<evidence type="ECO:0000256" key="1">
    <source>
        <dbReference type="SAM" id="MobiDB-lite"/>
    </source>
</evidence>
<feature type="region of interest" description="Disordered" evidence="1">
    <location>
        <begin position="1"/>
        <end position="38"/>
    </location>
</feature>
<dbReference type="EMBL" id="SFCI01003000">
    <property type="protein sequence ID" value="TFY73320.1"/>
    <property type="molecule type" value="Genomic_DNA"/>
</dbReference>
<keyword evidence="3" id="KW-1185">Reference proteome</keyword>
<feature type="compositionally biased region" description="Polar residues" evidence="1">
    <location>
        <begin position="1"/>
        <end position="10"/>
    </location>
</feature>
<name>A0A4Y9ZGL7_9AGAM</name>
<protein>
    <submittedName>
        <fullName evidence="2">Uncharacterized protein</fullName>
    </submittedName>
</protein>
<accession>A0A4Y9ZGL7</accession>
<proteinExistence type="predicted"/>
<evidence type="ECO:0000313" key="3">
    <source>
        <dbReference type="Proteomes" id="UP000298061"/>
    </source>
</evidence>
<dbReference type="Proteomes" id="UP000298061">
    <property type="component" value="Unassembled WGS sequence"/>
</dbReference>
<feature type="non-terminal residue" evidence="2">
    <location>
        <position position="163"/>
    </location>
</feature>
<feature type="compositionally biased region" description="Low complexity" evidence="1">
    <location>
        <begin position="25"/>
        <end position="36"/>
    </location>
</feature>
<organism evidence="2 3">
    <name type="scientific">Hericium alpestre</name>
    <dbReference type="NCBI Taxonomy" id="135208"/>
    <lineage>
        <taxon>Eukaryota</taxon>
        <taxon>Fungi</taxon>
        <taxon>Dikarya</taxon>
        <taxon>Basidiomycota</taxon>
        <taxon>Agaricomycotina</taxon>
        <taxon>Agaricomycetes</taxon>
        <taxon>Russulales</taxon>
        <taxon>Hericiaceae</taxon>
        <taxon>Hericium</taxon>
    </lineage>
</organism>
<sequence>MTRPSTSLPISTDPKAADPAVSTLPSIPSSRSISPRGPEMCESLTQQVAWYKRGAVSTLSWSREARSPTDPRVDALAYCKEQTGHAHEYLLFRLRKQDGQAWWARAERSDCSSGRSLAALLTNLMADPTHDIVYPLPPGLVPPPTDLLAEYSFADVPLTLELF</sequence>
<dbReference type="AlphaFoldDB" id="A0A4Y9ZGL7"/>
<gene>
    <name evidence="2" type="ORF">EWM64_g10691</name>
</gene>